<organism evidence="2 3">
    <name type="scientific">Fictibacillus phosphorivorans</name>
    <dbReference type="NCBI Taxonomy" id="1221500"/>
    <lineage>
        <taxon>Bacteria</taxon>
        <taxon>Bacillati</taxon>
        <taxon>Bacillota</taxon>
        <taxon>Bacilli</taxon>
        <taxon>Bacillales</taxon>
        <taxon>Fictibacillaceae</taxon>
        <taxon>Fictibacillus</taxon>
    </lineage>
</organism>
<feature type="domain" description="N-acetyltransferase" evidence="1">
    <location>
        <begin position="2"/>
        <end position="152"/>
    </location>
</feature>
<gene>
    <name evidence="2" type="ORF">ABE65_019725</name>
</gene>
<dbReference type="Pfam" id="PF00583">
    <property type="entry name" value="Acetyltransf_1"/>
    <property type="match status" value="1"/>
</dbReference>
<dbReference type="Gene3D" id="3.40.630.30">
    <property type="match status" value="1"/>
</dbReference>
<dbReference type="SUPFAM" id="SSF55729">
    <property type="entry name" value="Acyl-CoA N-acyltransferases (Nat)"/>
    <property type="match status" value="1"/>
</dbReference>
<proteinExistence type="predicted"/>
<dbReference type="Proteomes" id="UP000076623">
    <property type="component" value="Chromosome"/>
</dbReference>
<dbReference type="RefSeq" id="WP_066398787.1">
    <property type="nucleotide sequence ID" value="NZ_CP015378.1"/>
</dbReference>
<dbReference type="AlphaFoldDB" id="A0A160IQX9"/>
<dbReference type="PANTHER" id="PTHR43617:SF38">
    <property type="entry name" value="N-ACETYLTRANSFERASE DOMAIN-CONTAINING PROTEIN"/>
    <property type="match status" value="1"/>
</dbReference>
<reference evidence="2 3" key="1">
    <citation type="submission" date="2016-04" db="EMBL/GenBank/DDBJ databases">
        <title>Complete genome sequence of Fictibacillus phosphorivorans G25-29, a strain toxic to nematodes.</title>
        <authorList>
            <person name="Zheng Z."/>
        </authorList>
    </citation>
    <scope>NUCLEOTIDE SEQUENCE [LARGE SCALE GENOMIC DNA]</scope>
    <source>
        <strain evidence="2 3">G25-29</strain>
    </source>
</reference>
<dbReference type="PROSITE" id="PS51186">
    <property type="entry name" value="GNAT"/>
    <property type="match status" value="1"/>
</dbReference>
<dbReference type="PANTHER" id="PTHR43617">
    <property type="entry name" value="L-AMINO ACID N-ACETYLTRANSFERASE"/>
    <property type="match status" value="1"/>
</dbReference>
<dbReference type="InterPro" id="IPR050276">
    <property type="entry name" value="MshD_Acetyltransferase"/>
</dbReference>
<dbReference type="InterPro" id="IPR000182">
    <property type="entry name" value="GNAT_dom"/>
</dbReference>
<dbReference type="CDD" id="cd04301">
    <property type="entry name" value="NAT_SF"/>
    <property type="match status" value="1"/>
</dbReference>
<name>A0A160IQX9_9BACL</name>
<dbReference type="InterPro" id="IPR016181">
    <property type="entry name" value="Acyl_CoA_acyltransferase"/>
</dbReference>
<dbReference type="STRING" id="1221500.ABE65_019725"/>
<dbReference type="EMBL" id="CP015378">
    <property type="protein sequence ID" value="ANC78908.1"/>
    <property type="molecule type" value="Genomic_DNA"/>
</dbReference>
<evidence type="ECO:0000259" key="1">
    <source>
        <dbReference type="PROSITE" id="PS51186"/>
    </source>
</evidence>
<dbReference type="GO" id="GO:0016747">
    <property type="term" value="F:acyltransferase activity, transferring groups other than amino-acyl groups"/>
    <property type="evidence" value="ECO:0007669"/>
    <property type="project" value="InterPro"/>
</dbReference>
<evidence type="ECO:0000313" key="2">
    <source>
        <dbReference type="EMBL" id="ANC78908.1"/>
    </source>
</evidence>
<keyword evidence="2" id="KW-0808">Transferase</keyword>
<accession>A0A160IQX9</accession>
<keyword evidence="3" id="KW-1185">Reference proteome</keyword>
<protein>
    <submittedName>
        <fullName evidence="2">GCN5 family acetyltransferase</fullName>
    </submittedName>
</protein>
<evidence type="ECO:0000313" key="3">
    <source>
        <dbReference type="Proteomes" id="UP000076623"/>
    </source>
</evidence>
<sequence>MEMIKTATVFDAAEILALQKIAYVSEAELYGNFDIQPLKQTVADVEESIRTHHVLKYLFNGKIIGSVKAHENEGTCYIGKLMVHPDFQNRGIGRKLVQEIEQLFAGYRYELYTGSKSVKNISFYEKLGYKAFKSHKLDFEETIFVFMEKQPALLKK</sequence>
<dbReference type="KEGG" id="fpn:ABE65_019725"/>